<name>A0ABQ8SU82_PERAM</name>
<dbReference type="EMBL" id="JAJSOF020000021">
    <property type="protein sequence ID" value="KAJ4437257.1"/>
    <property type="molecule type" value="Genomic_DNA"/>
</dbReference>
<evidence type="ECO:0000256" key="1">
    <source>
        <dbReference type="SAM" id="MobiDB-lite"/>
    </source>
</evidence>
<gene>
    <name evidence="2" type="ORF">ANN_17392</name>
</gene>
<evidence type="ECO:0000313" key="2">
    <source>
        <dbReference type="EMBL" id="KAJ4437257.1"/>
    </source>
</evidence>
<organism evidence="2 3">
    <name type="scientific">Periplaneta americana</name>
    <name type="common">American cockroach</name>
    <name type="synonym">Blatta americana</name>
    <dbReference type="NCBI Taxonomy" id="6978"/>
    <lineage>
        <taxon>Eukaryota</taxon>
        <taxon>Metazoa</taxon>
        <taxon>Ecdysozoa</taxon>
        <taxon>Arthropoda</taxon>
        <taxon>Hexapoda</taxon>
        <taxon>Insecta</taxon>
        <taxon>Pterygota</taxon>
        <taxon>Neoptera</taxon>
        <taxon>Polyneoptera</taxon>
        <taxon>Dictyoptera</taxon>
        <taxon>Blattodea</taxon>
        <taxon>Blattoidea</taxon>
        <taxon>Blattidae</taxon>
        <taxon>Blattinae</taxon>
        <taxon>Periplaneta</taxon>
    </lineage>
</organism>
<protein>
    <submittedName>
        <fullName evidence="2">Uncharacterized protein</fullName>
    </submittedName>
</protein>
<proteinExistence type="predicted"/>
<accession>A0ABQ8SU82</accession>
<feature type="non-terminal residue" evidence="2">
    <location>
        <position position="1"/>
    </location>
</feature>
<comment type="caution">
    <text evidence="2">The sequence shown here is derived from an EMBL/GenBank/DDBJ whole genome shotgun (WGS) entry which is preliminary data.</text>
</comment>
<feature type="region of interest" description="Disordered" evidence="1">
    <location>
        <begin position="1"/>
        <end position="54"/>
    </location>
</feature>
<feature type="compositionally biased region" description="Acidic residues" evidence="1">
    <location>
        <begin position="1"/>
        <end position="12"/>
    </location>
</feature>
<dbReference type="Proteomes" id="UP001148838">
    <property type="component" value="Unassembled WGS sequence"/>
</dbReference>
<keyword evidence="3" id="KW-1185">Reference proteome</keyword>
<feature type="compositionally biased region" description="Basic and acidic residues" evidence="1">
    <location>
        <begin position="13"/>
        <end position="33"/>
    </location>
</feature>
<reference evidence="2 3" key="1">
    <citation type="journal article" date="2022" name="Allergy">
        <title>Genome assembly and annotation of Periplaneta americana reveal a comprehensive cockroach allergen profile.</title>
        <authorList>
            <person name="Wang L."/>
            <person name="Xiong Q."/>
            <person name="Saelim N."/>
            <person name="Wang L."/>
            <person name="Nong W."/>
            <person name="Wan A.T."/>
            <person name="Shi M."/>
            <person name="Liu X."/>
            <person name="Cao Q."/>
            <person name="Hui J.H.L."/>
            <person name="Sookrung N."/>
            <person name="Leung T.F."/>
            <person name="Tungtrongchitr A."/>
            <person name="Tsui S.K.W."/>
        </authorList>
    </citation>
    <scope>NUCLEOTIDE SEQUENCE [LARGE SCALE GENOMIC DNA]</scope>
    <source>
        <strain evidence="2">PWHHKU_190912</strain>
    </source>
</reference>
<evidence type="ECO:0000313" key="3">
    <source>
        <dbReference type="Proteomes" id="UP001148838"/>
    </source>
</evidence>
<sequence>KDDSSYESDDNADNSKSDHQSKASEVSNHRLEPQYDPETPNDEDLSINEKSSYHQCDPQETARMFIHLRIYKICNIGFNVPKPNKAVVVLSALPHTQTISEEETKPQIILHCNSTKGDIDTLDH</sequence>